<evidence type="ECO:0000259" key="1">
    <source>
        <dbReference type="PROSITE" id="PS51186"/>
    </source>
</evidence>
<gene>
    <name evidence="2" type="ORF">JGU71_12655</name>
</gene>
<dbReference type="Gene3D" id="3.40.630.30">
    <property type="match status" value="1"/>
</dbReference>
<sequence length="170" mass="17903">MLIRRETFADTDAIAAVHRSAFVTPDGGEPAEATLVTQLRADPSWIPELSMVADVDGDVVGHVLLTHATVGNHRVAALGPIGVASDVQGAGIGAALMHAVLGAADALDVPLVGLLGHLDYYPRFGFVPAADVGITPPDPEWSSHFQVRTLARYDPAITGEFRYAAPFLEL</sequence>
<dbReference type="InterPro" id="IPR016181">
    <property type="entry name" value="Acyl_CoA_acyltransferase"/>
</dbReference>
<dbReference type="SUPFAM" id="SSF55729">
    <property type="entry name" value="Acyl-CoA N-acyltransferases (Nat)"/>
    <property type="match status" value="1"/>
</dbReference>
<feature type="domain" description="N-acetyltransferase" evidence="1">
    <location>
        <begin position="1"/>
        <end position="155"/>
    </location>
</feature>
<dbReference type="GO" id="GO:0016747">
    <property type="term" value="F:acyltransferase activity, transferring groups other than amino-acyl groups"/>
    <property type="evidence" value="ECO:0007669"/>
    <property type="project" value="InterPro"/>
</dbReference>
<protein>
    <submittedName>
        <fullName evidence="2">N-acetyltransferase</fullName>
    </submittedName>
</protein>
<dbReference type="PROSITE" id="PS51186">
    <property type="entry name" value="GNAT"/>
    <property type="match status" value="1"/>
</dbReference>
<dbReference type="InterPro" id="IPR000182">
    <property type="entry name" value="GNAT_dom"/>
</dbReference>
<evidence type="ECO:0000313" key="2">
    <source>
        <dbReference type="EMBL" id="MBJ8339738.1"/>
    </source>
</evidence>
<dbReference type="CDD" id="cd04301">
    <property type="entry name" value="NAT_SF"/>
    <property type="match status" value="1"/>
</dbReference>
<reference evidence="2" key="1">
    <citation type="submission" date="2020-12" db="EMBL/GenBank/DDBJ databases">
        <title>Antrihabitans popcorni sp. nov. and Antrihabitans auranticaus sp. nov., isolated from a larva cave.</title>
        <authorList>
            <person name="Lee S.D."/>
            <person name="Kim I.S."/>
        </authorList>
    </citation>
    <scope>NUCLEOTIDE SEQUENCE</scope>
    <source>
        <strain evidence="2">YC3-6</strain>
    </source>
</reference>
<organism evidence="2 3">
    <name type="scientific">Antrihabitans stalagmiti</name>
    <dbReference type="NCBI Taxonomy" id="2799499"/>
    <lineage>
        <taxon>Bacteria</taxon>
        <taxon>Bacillati</taxon>
        <taxon>Actinomycetota</taxon>
        <taxon>Actinomycetes</taxon>
        <taxon>Mycobacteriales</taxon>
        <taxon>Nocardiaceae</taxon>
        <taxon>Antrihabitans</taxon>
    </lineage>
</organism>
<accession>A0A934U4E4</accession>
<dbReference type="AlphaFoldDB" id="A0A934U4E4"/>
<proteinExistence type="predicted"/>
<evidence type="ECO:0000313" key="3">
    <source>
        <dbReference type="Proteomes" id="UP000655868"/>
    </source>
</evidence>
<keyword evidence="3" id="KW-1185">Reference proteome</keyword>
<comment type="caution">
    <text evidence="2">The sequence shown here is derived from an EMBL/GenBank/DDBJ whole genome shotgun (WGS) entry which is preliminary data.</text>
</comment>
<dbReference type="Pfam" id="PF00583">
    <property type="entry name" value="Acetyltransf_1"/>
    <property type="match status" value="1"/>
</dbReference>
<name>A0A934U4E4_9NOCA</name>
<dbReference type="EMBL" id="JAEMNV010000003">
    <property type="protein sequence ID" value="MBJ8339738.1"/>
    <property type="molecule type" value="Genomic_DNA"/>
</dbReference>
<dbReference type="RefSeq" id="WP_199704451.1">
    <property type="nucleotide sequence ID" value="NZ_JAEMNV010000003.1"/>
</dbReference>
<dbReference type="Proteomes" id="UP000655868">
    <property type="component" value="Unassembled WGS sequence"/>
</dbReference>